<evidence type="ECO:0000256" key="1">
    <source>
        <dbReference type="SAM" id="MobiDB-lite"/>
    </source>
</evidence>
<dbReference type="EMBL" id="JAAGAX010000008">
    <property type="protein sequence ID" value="KAF2305065.1"/>
    <property type="molecule type" value="Genomic_DNA"/>
</dbReference>
<keyword evidence="4" id="KW-1185">Reference proteome</keyword>
<gene>
    <name evidence="2" type="ORF">GH714_001496</name>
    <name evidence="3" type="ORF">GH714_001554</name>
</gene>
<protein>
    <submittedName>
        <fullName evidence="2">Uncharacterized protein</fullName>
    </submittedName>
</protein>
<comment type="caution">
    <text evidence="2">The sequence shown here is derived from an EMBL/GenBank/DDBJ whole genome shotgun (WGS) entry which is preliminary data.</text>
</comment>
<name>A0A6A6LUB7_HEVBR</name>
<dbReference type="AlphaFoldDB" id="A0A6A6LUB7"/>
<evidence type="ECO:0000313" key="4">
    <source>
        <dbReference type="Proteomes" id="UP000467840"/>
    </source>
</evidence>
<evidence type="ECO:0000313" key="2">
    <source>
        <dbReference type="EMBL" id="KAF2305060.1"/>
    </source>
</evidence>
<accession>A0A6A6LUB7</accession>
<dbReference type="PANTHER" id="PTHR36030:SF1">
    <property type="entry name" value="CALMODULIN-BINDING DOMAIN-CONTAINING PROTEIN"/>
    <property type="match status" value="1"/>
</dbReference>
<reference evidence="2 4" key="1">
    <citation type="journal article" date="2020" name="Mol. Plant">
        <title>The Chromosome-Based Rubber Tree Genome Provides New Insights into Spurge Genome Evolution and Rubber Biosynthesis.</title>
        <authorList>
            <person name="Liu J."/>
            <person name="Shi C."/>
            <person name="Shi C.C."/>
            <person name="Li W."/>
            <person name="Zhang Q.J."/>
            <person name="Zhang Y."/>
            <person name="Li K."/>
            <person name="Lu H.F."/>
            <person name="Shi C."/>
            <person name="Zhu S.T."/>
            <person name="Xiao Z.Y."/>
            <person name="Nan H."/>
            <person name="Yue Y."/>
            <person name="Zhu X.G."/>
            <person name="Wu Y."/>
            <person name="Hong X.N."/>
            <person name="Fan G.Y."/>
            <person name="Tong Y."/>
            <person name="Zhang D."/>
            <person name="Mao C.L."/>
            <person name="Liu Y.L."/>
            <person name="Hao S.J."/>
            <person name="Liu W.Q."/>
            <person name="Lv M.Q."/>
            <person name="Zhang H.B."/>
            <person name="Liu Y."/>
            <person name="Hu-Tang G.R."/>
            <person name="Wang J.P."/>
            <person name="Wang J.H."/>
            <person name="Sun Y.H."/>
            <person name="Ni S.B."/>
            <person name="Chen W.B."/>
            <person name="Zhang X.C."/>
            <person name="Jiao Y.N."/>
            <person name="Eichler E.E."/>
            <person name="Li G.H."/>
            <person name="Liu X."/>
            <person name="Gao L.Z."/>
        </authorList>
    </citation>
    <scope>NUCLEOTIDE SEQUENCE [LARGE SCALE GENOMIC DNA]</scope>
    <source>
        <strain evidence="4">cv. GT1</strain>
        <tissue evidence="2">Leaf</tissue>
    </source>
</reference>
<feature type="compositionally biased region" description="Polar residues" evidence="1">
    <location>
        <begin position="57"/>
        <end position="79"/>
    </location>
</feature>
<feature type="region of interest" description="Disordered" evidence="1">
    <location>
        <begin position="55"/>
        <end position="79"/>
    </location>
</feature>
<dbReference type="Proteomes" id="UP000467840">
    <property type="component" value="Chromosome 9"/>
</dbReference>
<evidence type="ECO:0000313" key="3">
    <source>
        <dbReference type="EMBL" id="KAF2305065.1"/>
    </source>
</evidence>
<dbReference type="PANTHER" id="PTHR36030">
    <property type="entry name" value="CALMODULIN-BINDING DOMAIN-CONTAINING PROTEIN"/>
    <property type="match status" value="1"/>
</dbReference>
<dbReference type="EMBL" id="JAAGAX010000008">
    <property type="protein sequence ID" value="KAF2305060.1"/>
    <property type="molecule type" value="Genomic_DNA"/>
</dbReference>
<organism evidence="2 4">
    <name type="scientific">Hevea brasiliensis</name>
    <name type="common">Para rubber tree</name>
    <name type="synonym">Siphonia brasiliensis</name>
    <dbReference type="NCBI Taxonomy" id="3981"/>
    <lineage>
        <taxon>Eukaryota</taxon>
        <taxon>Viridiplantae</taxon>
        <taxon>Streptophyta</taxon>
        <taxon>Embryophyta</taxon>
        <taxon>Tracheophyta</taxon>
        <taxon>Spermatophyta</taxon>
        <taxon>Magnoliopsida</taxon>
        <taxon>eudicotyledons</taxon>
        <taxon>Gunneridae</taxon>
        <taxon>Pentapetalae</taxon>
        <taxon>rosids</taxon>
        <taxon>fabids</taxon>
        <taxon>Malpighiales</taxon>
        <taxon>Euphorbiaceae</taxon>
        <taxon>Crotonoideae</taxon>
        <taxon>Micrandreae</taxon>
        <taxon>Hevea</taxon>
    </lineage>
</organism>
<sequence length="162" mass="18543">MGKDYASKIFSFDRDHNTLQNPEFQCLSVIAHHHMESNRKRRGFMKGKLMPFYRSPKPSSSNLQYTSSKVIKPSQSSPSTPSVGFFVHQDYIIAPPKQNKVSFIIPPAPDSNRDKLTQFDKVYGVPGDESVDIKAASYISSVQERFKLERSNSERIKHEDFQ</sequence>
<proteinExistence type="predicted"/>